<dbReference type="Proteomes" id="UP001501600">
    <property type="component" value="Unassembled WGS sequence"/>
</dbReference>
<evidence type="ECO:0000256" key="1">
    <source>
        <dbReference type="SAM" id="SignalP"/>
    </source>
</evidence>
<name>A0ABP9SAX9_9GAMM</name>
<organism evidence="2 3">
    <name type="scientific">Ferrimonas gelatinilytica</name>
    <dbReference type="NCBI Taxonomy" id="1255257"/>
    <lineage>
        <taxon>Bacteria</taxon>
        <taxon>Pseudomonadati</taxon>
        <taxon>Pseudomonadota</taxon>
        <taxon>Gammaproteobacteria</taxon>
        <taxon>Alteromonadales</taxon>
        <taxon>Ferrimonadaceae</taxon>
        <taxon>Ferrimonas</taxon>
    </lineage>
</organism>
<keyword evidence="3" id="KW-1185">Reference proteome</keyword>
<feature type="chain" id="PRO_5046890923" description="Outer membrane protein beta-barrel domain-containing protein" evidence="1">
    <location>
        <begin position="18"/>
        <end position="275"/>
    </location>
</feature>
<evidence type="ECO:0000313" key="2">
    <source>
        <dbReference type="EMBL" id="GAA5193629.1"/>
    </source>
</evidence>
<accession>A0ABP9SAX9</accession>
<sequence>MKAFIPLLFLFAFPVLAASVDPGLSVRVGGFWASVDSSFGARIPALNRGRRIDFESDLGLEKSRFSPMLELSYRFNDNHLLALNALTLHRSAATREVIRGFEFDWEGQTYRAQSDARVSSRLDIDIYQLFYGYSLWRSEDLLLVGTLGMHVMDIKAQMSGELSLVSDNLDIANVREAEETLTAPLPDLGLMGYWQITPRWEAVLSAQYFQLKVDDYKGRLIDLRAQVNRAITDRFDIGIAWQYYRLTVDHERAASGIDLRFSYQGPTLLFQYRFF</sequence>
<feature type="signal peptide" evidence="1">
    <location>
        <begin position="1"/>
        <end position="17"/>
    </location>
</feature>
<dbReference type="EMBL" id="BAABLF010000026">
    <property type="protein sequence ID" value="GAA5193629.1"/>
    <property type="molecule type" value="Genomic_DNA"/>
</dbReference>
<reference evidence="3" key="1">
    <citation type="journal article" date="2019" name="Int. J. Syst. Evol. Microbiol.">
        <title>The Global Catalogue of Microorganisms (GCM) 10K type strain sequencing project: providing services to taxonomists for standard genome sequencing and annotation.</title>
        <authorList>
            <consortium name="The Broad Institute Genomics Platform"/>
            <consortium name="The Broad Institute Genome Sequencing Center for Infectious Disease"/>
            <person name="Wu L."/>
            <person name="Ma J."/>
        </authorList>
    </citation>
    <scope>NUCLEOTIDE SEQUENCE [LARGE SCALE GENOMIC DNA]</scope>
    <source>
        <strain evidence="3">JCM 18720</strain>
    </source>
</reference>
<gene>
    <name evidence="2" type="ORF">GCM10025772_24910</name>
</gene>
<keyword evidence="1" id="KW-0732">Signal</keyword>
<evidence type="ECO:0008006" key="4">
    <source>
        <dbReference type="Google" id="ProtNLM"/>
    </source>
</evidence>
<evidence type="ECO:0000313" key="3">
    <source>
        <dbReference type="Proteomes" id="UP001501600"/>
    </source>
</evidence>
<protein>
    <recommendedName>
        <fullName evidence="4">Outer membrane protein beta-barrel domain-containing protein</fullName>
    </recommendedName>
</protein>
<comment type="caution">
    <text evidence="2">The sequence shown here is derived from an EMBL/GenBank/DDBJ whole genome shotgun (WGS) entry which is preliminary data.</text>
</comment>
<proteinExistence type="predicted"/>